<keyword evidence="5 6" id="KW-0472">Membrane</keyword>
<sequence>MYPSCQPQILWGNQQYSTAAQGPSSRSDGNLWGSNVRRIMGILQIVCGVIGFTFGVAVICVPLRDFDYVDYAGWGLWNGMFATVTGFLGVYRKKEKGMVIFYMVTSIIASVMAAACCVYAGFGASESNVSSLWCLLLMFNVRVIWVKSSSKTFFHSFVPYLEGT</sequence>
<evidence type="ECO:0000256" key="3">
    <source>
        <dbReference type="ARBA" id="ARBA00022692"/>
    </source>
</evidence>
<comment type="subcellular location">
    <subcellularLocation>
        <location evidence="1">Membrane</location>
        <topology evidence="1">Multi-pass membrane protein</topology>
    </subcellularLocation>
</comment>
<evidence type="ECO:0000256" key="5">
    <source>
        <dbReference type="ARBA" id="ARBA00023136"/>
    </source>
</evidence>
<feature type="transmembrane region" description="Helical" evidence="6">
    <location>
        <begin position="128"/>
        <end position="145"/>
    </location>
</feature>
<keyword evidence="3 6" id="KW-0812">Transmembrane</keyword>
<keyword evidence="4 6" id="KW-1133">Transmembrane helix</keyword>
<dbReference type="EMBL" id="JAIZAY010000433">
    <property type="protein sequence ID" value="KAJ8018335.1"/>
    <property type="molecule type" value="Genomic_DNA"/>
</dbReference>
<evidence type="ECO:0000256" key="4">
    <source>
        <dbReference type="ARBA" id="ARBA00022989"/>
    </source>
</evidence>
<dbReference type="GO" id="GO:0016020">
    <property type="term" value="C:membrane"/>
    <property type="evidence" value="ECO:0007669"/>
    <property type="project" value="UniProtKB-SubCell"/>
</dbReference>
<accession>A0A9Q1B9L7</accession>
<dbReference type="PANTHER" id="PTHR23320:SF165">
    <property type="entry name" value="MARVEL DOMAIN-CONTAINING PROTEIN"/>
    <property type="match status" value="1"/>
</dbReference>
<comment type="similarity">
    <text evidence="2">Belongs to the MS4A family.</text>
</comment>
<reference evidence="7" key="1">
    <citation type="submission" date="2021-10" db="EMBL/GenBank/DDBJ databases">
        <title>Tropical sea cucumber genome reveals ecological adaptation and Cuvierian tubules defense mechanism.</title>
        <authorList>
            <person name="Chen T."/>
        </authorList>
    </citation>
    <scope>NUCLEOTIDE SEQUENCE</scope>
    <source>
        <strain evidence="7">Nanhai2018</strain>
        <tissue evidence="7">Muscle</tissue>
    </source>
</reference>
<evidence type="ECO:0000313" key="8">
    <source>
        <dbReference type="Proteomes" id="UP001152320"/>
    </source>
</evidence>
<comment type="caution">
    <text evidence="7">The sequence shown here is derived from an EMBL/GenBank/DDBJ whole genome shotgun (WGS) entry which is preliminary data.</text>
</comment>
<evidence type="ECO:0000256" key="6">
    <source>
        <dbReference type="SAM" id="Phobius"/>
    </source>
</evidence>
<dbReference type="AlphaFoldDB" id="A0A9Q1B9L7"/>
<evidence type="ECO:0000313" key="7">
    <source>
        <dbReference type="EMBL" id="KAJ8018335.1"/>
    </source>
</evidence>
<feature type="transmembrane region" description="Helical" evidence="6">
    <location>
        <begin position="98"/>
        <end position="122"/>
    </location>
</feature>
<feature type="transmembrane region" description="Helical" evidence="6">
    <location>
        <begin position="71"/>
        <end position="91"/>
    </location>
</feature>
<proteinExistence type="inferred from homology"/>
<dbReference type="Pfam" id="PF04103">
    <property type="entry name" value="CD20"/>
    <property type="match status" value="1"/>
</dbReference>
<dbReference type="OrthoDB" id="2019149at2759"/>
<name>A0A9Q1B9L7_HOLLE</name>
<evidence type="ECO:0000256" key="2">
    <source>
        <dbReference type="ARBA" id="ARBA00009565"/>
    </source>
</evidence>
<evidence type="ECO:0000256" key="1">
    <source>
        <dbReference type="ARBA" id="ARBA00004141"/>
    </source>
</evidence>
<dbReference type="PANTHER" id="PTHR23320">
    <property type="entry name" value="MEMBRANE-SPANNING 4-DOMAINS SUBFAMILY A MS4A -RELATED"/>
    <property type="match status" value="1"/>
</dbReference>
<keyword evidence="8" id="KW-1185">Reference proteome</keyword>
<gene>
    <name evidence="7" type="ORF">HOLleu_43733</name>
</gene>
<dbReference type="InterPro" id="IPR007237">
    <property type="entry name" value="CD20-like"/>
</dbReference>
<organism evidence="7 8">
    <name type="scientific">Holothuria leucospilota</name>
    <name type="common">Black long sea cucumber</name>
    <name type="synonym">Mertensiothuria leucospilota</name>
    <dbReference type="NCBI Taxonomy" id="206669"/>
    <lineage>
        <taxon>Eukaryota</taxon>
        <taxon>Metazoa</taxon>
        <taxon>Echinodermata</taxon>
        <taxon>Eleutherozoa</taxon>
        <taxon>Echinozoa</taxon>
        <taxon>Holothuroidea</taxon>
        <taxon>Aspidochirotacea</taxon>
        <taxon>Aspidochirotida</taxon>
        <taxon>Holothuriidae</taxon>
        <taxon>Holothuria</taxon>
    </lineage>
</organism>
<feature type="transmembrane region" description="Helical" evidence="6">
    <location>
        <begin position="39"/>
        <end position="59"/>
    </location>
</feature>
<dbReference type="InterPro" id="IPR030417">
    <property type="entry name" value="MS4A"/>
</dbReference>
<protein>
    <submittedName>
        <fullName evidence="7">Uncharacterized protein</fullName>
    </submittedName>
</protein>
<dbReference type="Proteomes" id="UP001152320">
    <property type="component" value="Unassembled WGS sequence"/>
</dbReference>